<accession>A0A0Q3J7W0</accession>
<evidence type="ECO:0000313" key="2">
    <source>
        <dbReference type="EMBL" id="KQK08604.2"/>
    </source>
</evidence>
<protein>
    <submittedName>
        <fullName evidence="2 3">Uncharacterized protein</fullName>
    </submittedName>
</protein>
<dbReference type="EMBL" id="CM000881">
    <property type="protein sequence ID" value="KQK08604.2"/>
    <property type="molecule type" value="Genomic_DNA"/>
</dbReference>
<dbReference type="InParanoid" id="A0A0Q3J7W0"/>
<dbReference type="EnsemblPlants" id="KQK08604">
    <property type="protein sequence ID" value="KQK08604"/>
    <property type="gene ID" value="BRADI_2g43052v3"/>
</dbReference>
<sequence length="161" mass="17853">MPLPSAPSPRCAPRRTGPWAPCRSRRSSTPPSRPCLGHSTCAFDGFWRGTSGDRCRRPDGPIAQPGDPPSFNLTLRGESDVHDLPQDCWKMVRVTVFYGSAILGWGSVPNFCMARHGWVEVNAAMSHTDVMLTDELRRSMASELNSGELEFQICISESYRL</sequence>
<dbReference type="Proteomes" id="UP000008810">
    <property type="component" value="Chromosome 2"/>
</dbReference>
<keyword evidence="4" id="KW-1185">Reference proteome</keyword>
<reference evidence="2" key="2">
    <citation type="submission" date="2017-06" db="EMBL/GenBank/DDBJ databases">
        <title>WGS assembly of Brachypodium distachyon.</title>
        <authorList>
            <consortium name="The International Brachypodium Initiative"/>
            <person name="Lucas S."/>
            <person name="Harmon-Smith M."/>
            <person name="Lail K."/>
            <person name="Tice H."/>
            <person name="Grimwood J."/>
            <person name="Bruce D."/>
            <person name="Barry K."/>
            <person name="Shu S."/>
            <person name="Lindquist E."/>
            <person name="Wang M."/>
            <person name="Pitluck S."/>
            <person name="Vogel J.P."/>
            <person name="Garvin D.F."/>
            <person name="Mockler T.C."/>
            <person name="Schmutz J."/>
            <person name="Rokhsar D."/>
            <person name="Bevan M.W."/>
        </authorList>
    </citation>
    <scope>NUCLEOTIDE SEQUENCE</scope>
    <source>
        <strain evidence="2">Bd21</strain>
    </source>
</reference>
<evidence type="ECO:0000313" key="4">
    <source>
        <dbReference type="Proteomes" id="UP000008810"/>
    </source>
</evidence>
<dbReference type="AlphaFoldDB" id="A0A0Q3J7W0"/>
<evidence type="ECO:0000313" key="3">
    <source>
        <dbReference type="EnsemblPlants" id="KQK08604"/>
    </source>
</evidence>
<feature type="region of interest" description="Disordered" evidence="1">
    <location>
        <begin position="1"/>
        <end position="33"/>
    </location>
</feature>
<dbReference type="PANTHER" id="PTHR33994">
    <property type="entry name" value="OS04G0515000 PROTEIN"/>
    <property type="match status" value="1"/>
</dbReference>
<evidence type="ECO:0000256" key="1">
    <source>
        <dbReference type="SAM" id="MobiDB-lite"/>
    </source>
</evidence>
<organism evidence="2">
    <name type="scientific">Brachypodium distachyon</name>
    <name type="common">Purple false brome</name>
    <name type="synonym">Trachynia distachya</name>
    <dbReference type="NCBI Taxonomy" id="15368"/>
    <lineage>
        <taxon>Eukaryota</taxon>
        <taxon>Viridiplantae</taxon>
        <taxon>Streptophyta</taxon>
        <taxon>Embryophyta</taxon>
        <taxon>Tracheophyta</taxon>
        <taxon>Spermatophyta</taxon>
        <taxon>Magnoliopsida</taxon>
        <taxon>Liliopsida</taxon>
        <taxon>Poales</taxon>
        <taxon>Poaceae</taxon>
        <taxon>BOP clade</taxon>
        <taxon>Pooideae</taxon>
        <taxon>Stipodae</taxon>
        <taxon>Brachypodieae</taxon>
        <taxon>Brachypodium</taxon>
    </lineage>
</organism>
<proteinExistence type="predicted"/>
<dbReference type="PANTHER" id="PTHR33994:SF29">
    <property type="entry name" value="LATE EMBRYOGENESIS ABUNDANT PROTEIN LEA-2 SUBGROUP DOMAIN-CONTAINING PROTEIN"/>
    <property type="match status" value="1"/>
</dbReference>
<name>A0A0Q3J7W0_BRADI</name>
<reference evidence="3" key="3">
    <citation type="submission" date="2018-08" db="UniProtKB">
        <authorList>
            <consortium name="EnsemblPlants"/>
        </authorList>
    </citation>
    <scope>IDENTIFICATION</scope>
    <source>
        <strain evidence="3">cv. Bd21</strain>
    </source>
</reference>
<dbReference type="Gramene" id="KQK08604">
    <property type="protein sequence ID" value="KQK08604"/>
    <property type="gene ID" value="BRADI_2g43052v3"/>
</dbReference>
<reference evidence="2 3" key="1">
    <citation type="journal article" date="2010" name="Nature">
        <title>Genome sequencing and analysis of the model grass Brachypodium distachyon.</title>
        <authorList>
            <consortium name="International Brachypodium Initiative"/>
        </authorList>
    </citation>
    <scope>NUCLEOTIDE SEQUENCE [LARGE SCALE GENOMIC DNA]</scope>
    <source>
        <strain evidence="2 3">Bd21</strain>
    </source>
</reference>
<gene>
    <name evidence="2" type="ORF">BRADI_2g43052v3</name>
</gene>